<dbReference type="PANTHER" id="PTHR43856">
    <property type="entry name" value="CARDIOLIPIN HYDROLASE"/>
    <property type="match status" value="1"/>
</dbReference>
<accession>B3MBN5</accession>
<dbReference type="KEGG" id="dan:6496155"/>
<comment type="similarity">
    <text evidence="4">Belongs to the phospholipase D family. MitoPLD/Zucchini subfamily.</text>
</comment>
<dbReference type="STRING" id="7217.B3MBN5"/>
<dbReference type="GO" id="GO:0005739">
    <property type="term" value="C:mitochondrion"/>
    <property type="evidence" value="ECO:0007669"/>
    <property type="project" value="TreeGrafter"/>
</dbReference>
<dbReference type="GO" id="GO:0016042">
    <property type="term" value="P:lipid catabolic process"/>
    <property type="evidence" value="ECO:0007669"/>
    <property type="project" value="UniProtKB-KW"/>
</dbReference>
<dbReference type="InterPro" id="IPR025202">
    <property type="entry name" value="PLD-like_dom"/>
</dbReference>
<evidence type="ECO:0000259" key="7">
    <source>
        <dbReference type="Pfam" id="PF13091"/>
    </source>
</evidence>
<dbReference type="SUPFAM" id="SSF56024">
    <property type="entry name" value="Phospholipase D/nuclease"/>
    <property type="match status" value="1"/>
</dbReference>
<dbReference type="OrthoDB" id="7852847at2759"/>
<dbReference type="GO" id="GO:0016891">
    <property type="term" value="F:RNA endonuclease activity producing 5'-phosphomonoesters, hydrolytic mechanism"/>
    <property type="evidence" value="ECO:0007669"/>
    <property type="project" value="TreeGrafter"/>
</dbReference>
<dbReference type="InterPro" id="IPR051406">
    <property type="entry name" value="PLD_domain"/>
</dbReference>
<keyword evidence="3" id="KW-0443">Lipid metabolism</keyword>
<proteinExistence type="inferred from homology"/>
<dbReference type="Gene3D" id="3.30.870.10">
    <property type="entry name" value="Endonuclease Chain A"/>
    <property type="match status" value="1"/>
</dbReference>
<keyword evidence="1" id="KW-0378">Hydrolase</keyword>
<dbReference type="SMR" id="B3MBN5"/>
<dbReference type="Pfam" id="PF13091">
    <property type="entry name" value="PLDc_2"/>
    <property type="match status" value="1"/>
</dbReference>
<dbReference type="PANTHER" id="PTHR43856:SF1">
    <property type="entry name" value="MITOCHONDRIAL CARDIOLIPIN HYDROLASE"/>
    <property type="match status" value="1"/>
</dbReference>
<evidence type="ECO:0000256" key="3">
    <source>
        <dbReference type="ARBA" id="ARBA00023098"/>
    </source>
</evidence>
<reference evidence="8 9" key="1">
    <citation type="journal article" date="2007" name="Nature">
        <title>Evolution of genes and genomes on the Drosophila phylogeny.</title>
        <authorList>
            <consortium name="Drosophila 12 Genomes Consortium"/>
            <person name="Clark A.G."/>
            <person name="Eisen M.B."/>
            <person name="Smith D.R."/>
            <person name="Bergman C.M."/>
            <person name="Oliver B."/>
            <person name="Markow T.A."/>
            <person name="Kaufman T.C."/>
            <person name="Kellis M."/>
            <person name="Gelbart W."/>
            <person name="Iyer V.N."/>
            <person name="Pollard D.A."/>
            <person name="Sackton T.B."/>
            <person name="Larracuente A.M."/>
            <person name="Singh N.D."/>
            <person name="Abad J.P."/>
            <person name="Abt D.N."/>
            <person name="Adryan B."/>
            <person name="Aguade M."/>
            <person name="Akashi H."/>
            <person name="Anderson W.W."/>
            <person name="Aquadro C.F."/>
            <person name="Ardell D.H."/>
            <person name="Arguello R."/>
            <person name="Artieri C.G."/>
            <person name="Barbash D.A."/>
            <person name="Barker D."/>
            <person name="Barsanti P."/>
            <person name="Batterham P."/>
            <person name="Batzoglou S."/>
            <person name="Begun D."/>
            <person name="Bhutkar A."/>
            <person name="Blanco E."/>
            <person name="Bosak S.A."/>
            <person name="Bradley R.K."/>
            <person name="Brand A.D."/>
            <person name="Brent M.R."/>
            <person name="Brooks A.N."/>
            <person name="Brown R.H."/>
            <person name="Butlin R.K."/>
            <person name="Caggese C."/>
            <person name="Calvi B.R."/>
            <person name="Bernardo de Carvalho A."/>
            <person name="Caspi A."/>
            <person name="Castrezana S."/>
            <person name="Celniker S.E."/>
            <person name="Chang J.L."/>
            <person name="Chapple C."/>
            <person name="Chatterji S."/>
            <person name="Chinwalla A."/>
            <person name="Civetta A."/>
            <person name="Clifton S.W."/>
            <person name="Comeron J.M."/>
            <person name="Costello J.C."/>
            <person name="Coyne J.A."/>
            <person name="Daub J."/>
            <person name="David R.G."/>
            <person name="Delcher A.L."/>
            <person name="Delehaunty K."/>
            <person name="Do C.B."/>
            <person name="Ebling H."/>
            <person name="Edwards K."/>
            <person name="Eickbush T."/>
            <person name="Evans J.D."/>
            <person name="Filipski A."/>
            <person name="Findeiss S."/>
            <person name="Freyhult E."/>
            <person name="Fulton L."/>
            <person name="Fulton R."/>
            <person name="Garcia A.C."/>
            <person name="Gardiner A."/>
            <person name="Garfield D.A."/>
            <person name="Garvin B.E."/>
            <person name="Gibson G."/>
            <person name="Gilbert D."/>
            <person name="Gnerre S."/>
            <person name="Godfrey J."/>
            <person name="Good R."/>
            <person name="Gotea V."/>
            <person name="Gravely B."/>
            <person name="Greenberg A.J."/>
            <person name="Griffiths-Jones S."/>
            <person name="Gross S."/>
            <person name="Guigo R."/>
            <person name="Gustafson E.A."/>
            <person name="Haerty W."/>
            <person name="Hahn M.W."/>
            <person name="Halligan D.L."/>
            <person name="Halpern A.L."/>
            <person name="Halter G.M."/>
            <person name="Han M.V."/>
            <person name="Heger A."/>
            <person name="Hillier L."/>
            <person name="Hinrichs A.S."/>
            <person name="Holmes I."/>
            <person name="Hoskins R.A."/>
            <person name="Hubisz M.J."/>
            <person name="Hultmark D."/>
            <person name="Huntley M.A."/>
            <person name="Jaffe D.B."/>
            <person name="Jagadeeshan S."/>
            <person name="Jeck W.R."/>
            <person name="Johnson J."/>
            <person name="Jones C.D."/>
            <person name="Jordan W.C."/>
            <person name="Karpen G.H."/>
            <person name="Kataoka E."/>
            <person name="Keightley P.D."/>
            <person name="Kheradpour P."/>
            <person name="Kirkness E.F."/>
            <person name="Koerich L.B."/>
            <person name="Kristiansen K."/>
            <person name="Kudrna D."/>
            <person name="Kulathinal R.J."/>
            <person name="Kumar S."/>
            <person name="Kwok R."/>
            <person name="Lander E."/>
            <person name="Langley C.H."/>
            <person name="Lapoint R."/>
            <person name="Lazzaro B.P."/>
            <person name="Lee S.J."/>
            <person name="Levesque L."/>
            <person name="Li R."/>
            <person name="Lin C.F."/>
            <person name="Lin M.F."/>
            <person name="Lindblad-Toh K."/>
            <person name="Llopart A."/>
            <person name="Long M."/>
            <person name="Low L."/>
            <person name="Lozovsky E."/>
            <person name="Lu J."/>
            <person name="Luo M."/>
            <person name="Machado C.A."/>
            <person name="Makalowski W."/>
            <person name="Marzo M."/>
            <person name="Matsuda M."/>
            <person name="Matzkin L."/>
            <person name="McAllister B."/>
            <person name="McBride C.S."/>
            <person name="McKernan B."/>
            <person name="McKernan K."/>
            <person name="Mendez-Lago M."/>
            <person name="Minx P."/>
            <person name="Mollenhauer M.U."/>
            <person name="Montooth K."/>
            <person name="Mount S.M."/>
            <person name="Mu X."/>
            <person name="Myers E."/>
            <person name="Negre B."/>
            <person name="Newfeld S."/>
            <person name="Nielsen R."/>
            <person name="Noor M.A."/>
            <person name="O'Grady P."/>
            <person name="Pachter L."/>
            <person name="Papaceit M."/>
            <person name="Parisi M.J."/>
            <person name="Parisi M."/>
            <person name="Parts L."/>
            <person name="Pedersen J.S."/>
            <person name="Pesole G."/>
            <person name="Phillippy A.M."/>
            <person name="Ponting C.P."/>
            <person name="Pop M."/>
            <person name="Porcelli D."/>
            <person name="Powell J.R."/>
            <person name="Prohaska S."/>
            <person name="Pruitt K."/>
            <person name="Puig M."/>
            <person name="Quesneville H."/>
            <person name="Ram K.R."/>
            <person name="Rand D."/>
            <person name="Rasmussen M.D."/>
            <person name="Reed L.K."/>
            <person name="Reenan R."/>
            <person name="Reily A."/>
            <person name="Remington K.A."/>
            <person name="Rieger T.T."/>
            <person name="Ritchie M.G."/>
            <person name="Robin C."/>
            <person name="Rogers Y.H."/>
            <person name="Rohde C."/>
            <person name="Rozas J."/>
            <person name="Rubenfield M.J."/>
            <person name="Ruiz A."/>
            <person name="Russo S."/>
            <person name="Salzberg S.L."/>
            <person name="Sanchez-Gracia A."/>
            <person name="Saranga D.J."/>
            <person name="Sato H."/>
            <person name="Schaeffer S.W."/>
            <person name="Schatz M.C."/>
            <person name="Schlenke T."/>
            <person name="Schwartz R."/>
            <person name="Segarra C."/>
            <person name="Singh R.S."/>
            <person name="Sirot L."/>
            <person name="Sirota M."/>
            <person name="Sisneros N.B."/>
            <person name="Smith C.D."/>
            <person name="Smith T.F."/>
            <person name="Spieth J."/>
            <person name="Stage D.E."/>
            <person name="Stark A."/>
            <person name="Stephan W."/>
            <person name="Strausberg R.L."/>
            <person name="Strempel S."/>
            <person name="Sturgill D."/>
            <person name="Sutton G."/>
            <person name="Sutton G.G."/>
            <person name="Tao W."/>
            <person name="Teichmann S."/>
            <person name="Tobari Y.N."/>
            <person name="Tomimura Y."/>
            <person name="Tsolas J.M."/>
            <person name="Valente V.L."/>
            <person name="Venter E."/>
            <person name="Venter J.C."/>
            <person name="Vicario S."/>
            <person name="Vieira F.G."/>
            <person name="Vilella A.J."/>
            <person name="Villasante A."/>
            <person name="Walenz B."/>
            <person name="Wang J."/>
            <person name="Wasserman M."/>
            <person name="Watts T."/>
            <person name="Wilson D."/>
            <person name="Wilson R.K."/>
            <person name="Wing R.A."/>
            <person name="Wolfner M.F."/>
            <person name="Wong A."/>
            <person name="Wong G.K."/>
            <person name="Wu C.I."/>
            <person name="Wu G."/>
            <person name="Yamamoto D."/>
            <person name="Yang H.P."/>
            <person name="Yang S.P."/>
            <person name="Yorke J.A."/>
            <person name="Yoshida K."/>
            <person name="Zdobnov E."/>
            <person name="Zhang P."/>
            <person name="Zhang Y."/>
            <person name="Zimin A.V."/>
            <person name="Baldwin J."/>
            <person name="Abdouelleil A."/>
            <person name="Abdulkadir J."/>
            <person name="Abebe A."/>
            <person name="Abera B."/>
            <person name="Abreu J."/>
            <person name="Acer S.C."/>
            <person name="Aftuck L."/>
            <person name="Alexander A."/>
            <person name="An P."/>
            <person name="Anderson E."/>
            <person name="Anderson S."/>
            <person name="Arachi H."/>
            <person name="Azer M."/>
            <person name="Bachantsang P."/>
            <person name="Barry A."/>
            <person name="Bayul T."/>
            <person name="Berlin A."/>
            <person name="Bessette D."/>
            <person name="Bloom T."/>
            <person name="Blye J."/>
            <person name="Boguslavskiy L."/>
            <person name="Bonnet C."/>
            <person name="Boukhgalter B."/>
            <person name="Bourzgui I."/>
            <person name="Brown A."/>
            <person name="Cahill P."/>
            <person name="Channer S."/>
            <person name="Cheshatsang Y."/>
            <person name="Chuda L."/>
            <person name="Citroen M."/>
            <person name="Collymore A."/>
            <person name="Cooke P."/>
            <person name="Costello M."/>
            <person name="D'Aco K."/>
            <person name="Daza R."/>
            <person name="De Haan G."/>
            <person name="DeGray S."/>
            <person name="DeMaso C."/>
            <person name="Dhargay N."/>
            <person name="Dooley K."/>
            <person name="Dooley E."/>
            <person name="Doricent M."/>
            <person name="Dorje P."/>
            <person name="Dorjee K."/>
            <person name="Dupes A."/>
            <person name="Elong R."/>
            <person name="Falk J."/>
            <person name="Farina A."/>
            <person name="Faro S."/>
            <person name="Ferguson D."/>
            <person name="Fisher S."/>
            <person name="Foley C.D."/>
            <person name="Franke A."/>
            <person name="Friedrich D."/>
            <person name="Gadbois L."/>
            <person name="Gearin G."/>
            <person name="Gearin C.R."/>
            <person name="Giannoukos G."/>
            <person name="Goode T."/>
            <person name="Graham J."/>
            <person name="Grandbois E."/>
            <person name="Grewal S."/>
            <person name="Gyaltsen K."/>
            <person name="Hafez N."/>
            <person name="Hagos B."/>
            <person name="Hall J."/>
            <person name="Henson C."/>
            <person name="Hollinger A."/>
            <person name="Honan T."/>
            <person name="Huard M.D."/>
            <person name="Hughes L."/>
            <person name="Hurhula B."/>
            <person name="Husby M.E."/>
            <person name="Kamat A."/>
            <person name="Kanga B."/>
            <person name="Kashin S."/>
            <person name="Khazanovich D."/>
            <person name="Kisner P."/>
            <person name="Lance K."/>
            <person name="Lara M."/>
            <person name="Lee W."/>
            <person name="Lennon N."/>
            <person name="Letendre F."/>
            <person name="LeVine R."/>
            <person name="Lipovsky A."/>
            <person name="Liu X."/>
            <person name="Liu J."/>
            <person name="Liu S."/>
            <person name="Lokyitsang T."/>
            <person name="Lokyitsang Y."/>
            <person name="Lubonja R."/>
            <person name="Lui A."/>
            <person name="MacDonald P."/>
            <person name="Magnisalis V."/>
            <person name="Maru K."/>
            <person name="Matthews C."/>
            <person name="McCusker W."/>
            <person name="McDonough S."/>
            <person name="Mehta T."/>
            <person name="Meldrim J."/>
            <person name="Meneus L."/>
            <person name="Mihai O."/>
            <person name="Mihalev A."/>
            <person name="Mihova T."/>
            <person name="Mittelman R."/>
            <person name="Mlenga V."/>
            <person name="Montmayeur A."/>
            <person name="Mulrain L."/>
            <person name="Navidi A."/>
            <person name="Naylor J."/>
            <person name="Negash T."/>
            <person name="Nguyen T."/>
            <person name="Nguyen N."/>
            <person name="Nicol R."/>
            <person name="Norbu C."/>
            <person name="Norbu N."/>
            <person name="Novod N."/>
            <person name="O'Neill B."/>
            <person name="Osman S."/>
            <person name="Markiewicz E."/>
            <person name="Oyono O.L."/>
            <person name="Patti C."/>
            <person name="Phunkhang P."/>
            <person name="Pierre F."/>
            <person name="Priest M."/>
            <person name="Raghuraman S."/>
            <person name="Rege F."/>
            <person name="Reyes R."/>
            <person name="Rise C."/>
            <person name="Rogov P."/>
            <person name="Ross K."/>
            <person name="Ryan E."/>
            <person name="Settipalli S."/>
            <person name="Shea T."/>
            <person name="Sherpa N."/>
            <person name="Shi L."/>
            <person name="Shih D."/>
            <person name="Sparrow T."/>
            <person name="Spaulding J."/>
            <person name="Stalker J."/>
            <person name="Stange-Thomann N."/>
            <person name="Stavropoulos S."/>
            <person name="Stone C."/>
            <person name="Strader C."/>
            <person name="Tesfaye S."/>
            <person name="Thomson T."/>
            <person name="Thoulutsang Y."/>
            <person name="Thoulutsang D."/>
            <person name="Topham K."/>
            <person name="Topping I."/>
            <person name="Tsamla T."/>
            <person name="Vassiliev H."/>
            <person name="Vo A."/>
            <person name="Wangchuk T."/>
            <person name="Wangdi T."/>
            <person name="Weiand M."/>
            <person name="Wilkinson J."/>
            <person name="Wilson A."/>
            <person name="Yadav S."/>
            <person name="Young G."/>
            <person name="Yu Q."/>
            <person name="Zembek L."/>
            <person name="Zhong D."/>
            <person name="Zimmer A."/>
            <person name="Zwirko Z."/>
            <person name="Jaffe D.B."/>
            <person name="Alvarez P."/>
            <person name="Brockman W."/>
            <person name="Butler J."/>
            <person name="Chin C."/>
            <person name="Gnerre S."/>
            <person name="Grabherr M."/>
            <person name="Kleber M."/>
            <person name="Mauceli E."/>
            <person name="MacCallum I."/>
        </authorList>
    </citation>
    <scope>NUCLEOTIDE SEQUENCE [LARGE SCALE GENOMIC DNA]</scope>
    <source>
        <strain evidence="9">Tucson 14024-0371.13</strain>
    </source>
</reference>
<dbReference type="Proteomes" id="UP000007801">
    <property type="component" value="Unassembled WGS sequence"/>
</dbReference>
<dbReference type="InParanoid" id="B3MBN5"/>
<dbReference type="HOGENOM" id="CLU_080814_0_1_1"/>
<dbReference type="GeneID" id="6496155"/>
<dbReference type="PhylomeDB" id="B3MBN5"/>
<evidence type="ECO:0000256" key="1">
    <source>
        <dbReference type="ARBA" id="ARBA00022801"/>
    </source>
</evidence>
<dbReference type="eggNOG" id="ENOG502T6R2">
    <property type="taxonomic scope" value="Eukaryota"/>
</dbReference>
<evidence type="ECO:0000256" key="4">
    <source>
        <dbReference type="ARBA" id="ARBA00038012"/>
    </source>
</evidence>
<dbReference type="GO" id="GO:0034587">
    <property type="term" value="P:piRNA processing"/>
    <property type="evidence" value="ECO:0007669"/>
    <property type="project" value="TreeGrafter"/>
</dbReference>
<name>B3MBN5_DROAN</name>
<evidence type="ECO:0000256" key="2">
    <source>
        <dbReference type="ARBA" id="ARBA00022963"/>
    </source>
</evidence>
<evidence type="ECO:0000256" key="5">
    <source>
        <dbReference type="ARBA" id="ARBA00040549"/>
    </source>
</evidence>
<keyword evidence="2" id="KW-0442">Lipid degradation</keyword>
<sequence length="266" mass="30927">MLREFEIIIGYLELCFLQFFLDWLRALADRWMPVFILSAVHSGSVVLYTLWSKVYREPEWSDVVIFNEQPNSCPGIHTDPVCRKRICESCRTNRLIHYINQAKHTIDLAHLTFSHRAIYVAVVAAHDRGVRIRIVTDSQMLSVRGSVIHRLWSLGVPVHTAPARTMMHHKFVIFDGQRRIIQLEREQQKTFTGLWGSRGLVMTGSLNWTKQGTASNYENAVICSNSKSIDLYQQAFEELWRNFNPMSSDDVTYEDLRVNNYGKNLY</sequence>
<gene>
    <name evidence="8" type="primary">Dana\GF13313</name>
    <name evidence="8" type="synonym">dana_GLEANR_13327</name>
    <name evidence="8" type="ORF">GF13313</name>
</gene>
<dbReference type="EMBL" id="CH902619">
    <property type="protein sequence ID" value="EDV37166.1"/>
    <property type="molecule type" value="Genomic_DNA"/>
</dbReference>
<keyword evidence="9" id="KW-1185">Reference proteome</keyword>
<evidence type="ECO:0000313" key="9">
    <source>
        <dbReference type="Proteomes" id="UP000007801"/>
    </source>
</evidence>
<dbReference type="AlphaFoldDB" id="B3MBN5"/>
<feature type="domain" description="Phospholipase D-like" evidence="7">
    <location>
        <begin position="95"/>
        <end position="240"/>
    </location>
</feature>
<evidence type="ECO:0000256" key="6">
    <source>
        <dbReference type="ARBA" id="ARBA00043167"/>
    </source>
</evidence>
<dbReference type="OMA" id="CIIDGPK"/>
<protein>
    <recommendedName>
        <fullName evidence="5">Mitochondrial cardiolipin hydrolase</fullName>
    </recommendedName>
    <alternativeName>
        <fullName evidence="6">Mitochondrial phospholipase</fullName>
    </alternativeName>
</protein>
<evidence type="ECO:0000313" key="8">
    <source>
        <dbReference type="EMBL" id="EDV37166.1"/>
    </source>
</evidence>
<organism evidence="8 9">
    <name type="scientific">Drosophila ananassae</name>
    <name type="common">Fruit fly</name>
    <dbReference type="NCBI Taxonomy" id="7217"/>
    <lineage>
        <taxon>Eukaryota</taxon>
        <taxon>Metazoa</taxon>
        <taxon>Ecdysozoa</taxon>
        <taxon>Arthropoda</taxon>
        <taxon>Hexapoda</taxon>
        <taxon>Insecta</taxon>
        <taxon>Pterygota</taxon>
        <taxon>Neoptera</taxon>
        <taxon>Endopterygota</taxon>
        <taxon>Diptera</taxon>
        <taxon>Brachycera</taxon>
        <taxon>Muscomorpha</taxon>
        <taxon>Ephydroidea</taxon>
        <taxon>Drosophilidae</taxon>
        <taxon>Drosophila</taxon>
        <taxon>Sophophora</taxon>
    </lineage>
</organism>